<dbReference type="Proteomes" id="UP000324800">
    <property type="component" value="Unassembled WGS sequence"/>
</dbReference>
<gene>
    <name evidence="1" type="ORF">EZS28_004291</name>
</gene>
<accession>A0A5J4WZ45</accession>
<evidence type="ECO:0000313" key="1">
    <source>
        <dbReference type="EMBL" id="KAA6400191.1"/>
    </source>
</evidence>
<organism evidence="1 2">
    <name type="scientific">Streblomastix strix</name>
    <dbReference type="NCBI Taxonomy" id="222440"/>
    <lineage>
        <taxon>Eukaryota</taxon>
        <taxon>Metamonada</taxon>
        <taxon>Preaxostyla</taxon>
        <taxon>Oxymonadida</taxon>
        <taxon>Streblomastigidae</taxon>
        <taxon>Streblomastix</taxon>
    </lineage>
</organism>
<name>A0A5J4WZ45_9EUKA</name>
<proteinExistence type="predicted"/>
<dbReference type="AlphaFoldDB" id="A0A5J4WZ45"/>
<sequence>MRPAEIEGISLKYQVICKQTNKVDLRLQPKTKSGLHSHKLLNITDQNLCPRAIFFDWLKRIDNKHVRSIKDKKYGALWWNDFITIPAKRGQFSLRLMNQLEVMGIIGKQVYLFRHSVAIQLVIMDLDETILNTYTGHARNSKSTNDYYVFTERLKEIELATKLFDTRCHVECNPVSNTQQR</sequence>
<reference evidence="1 2" key="1">
    <citation type="submission" date="2019-03" db="EMBL/GenBank/DDBJ databases">
        <title>Single cell metagenomics reveals metabolic interactions within the superorganism composed of flagellate Streblomastix strix and complex community of Bacteroidetes bacteria on its surface.</title>
        <authorList>
            <person name="Treitli S.C."/>
            <person name="Kolisko M."/>
            <person name="Husnik F."/>
            <person name="Keeling P."/>
            <person name="Hampl V."/>
        </authorList>
    </citation>
    <scope>NUCLEOTIDE SEQUENCE [LARGE SCALE GENOMIC DNA]</scope>
    <source>
        <strain evidence="1">ST1C</strain>
    </source>
</reference>
<protein>
    <recommendedName>
        <fullName evidence="3">Tyr recombinase domain-containing protein</fullName>
    </recommendedName>
</protein>
<evidence type="ECO:0000313" key="2">
    <source>
        <dbReference type="Proteomes" id="UP000324800"/>
    </source>
</evidence>
<evidence type="ECO:0008006" key="3">
    <source>
        <dbReference type="Google" id="ProtNLM"/>
    </source>
</evidence>
<dbReference type="EMBL" id="SNRW01000605">
    <property type="protein sequence ID" value="KAA6400191.1"/>
    <property type="molecule type" value="Genomic_DNA"/>
</dbReference>
<comment type="caution">
    <text evidence="1">The sequence shown here is derived from an EMBL/GenBank/DDBJ whole genome shotgun (WGS) entry which is preliminary data.</text>
</comment>